<dbReference type="PANTHER" id="PTHR30050:SF2">
    <property type="entry name" value="CHROMOSOMAL REPLICATION INITIATOR PROTEIN DNAA"/>
    <property type="match status" value="1"/>
</dbReference>
<dbReference type="SMART" id="SM00760">
    <property type="entry name" value="Bac_DnaA_C"/>
    <property type="match status" value="1"/>
</dbReference>
<organism evidence="2">
    <name type="scientific">marine sediment metagenome</name>
    <dbReference type="NCBI Taxonomy" id="412755"/>
    <lineage>
        <taxon>unclassified sequences</taxon>
        <taxon>metagenomes</taxon>
        <taxon>ecological metagenomes</taxon>
    </lineage>
</organism>
<dbReference type="AlphaFoldDB" id="X0WRD6"/>
<dbReference type="CDD" id="cd06571">
    <property type="entry name" value="Bac_DnaA_C"/>
    <property type="match status" value="1"/>
</dbReference>
<evidence type="ECO:0000259" key="1">
    <source>
        <dbReference type="SMART" id="SM00760"/>
    </source>
</evidence>
<name>X0WRD6_9ZZZZ</name>
<evidence type="ECO:0000313" key="2">
    <source>
        <dbReference type="EMBL" id="GAG33489.1"/>
    </source>
</evidence>
<dbReference type="SUPFAM" id="SSF48295">
    <property type="entry name" value="TrpR-like"/>
    <property type="match status" value="1"/>
</dbReference>
<proteinExistence type="predicted"/>
<comment type="caution">
    <text evidence="2">The sequence shown here is derived from an EMBL/GenBank/DDBJ whole genome shotgun (WGS) entry which is preliminary data.</text>
</comment>
<dbReference type="EMBL" id="BARS01042869">
    <property type="protein sequence ID" value="GAG33489.1"/>
    <property type="molecule type" value="Genomic_DNA"/>
</dbReference>
<dbReference type="Pfam" id="PF08299">
    <property type="entry name" value="Bac_DnaA_C"/>
    <property type="match status" value="1"/>
</dbReference>
<dbReference type="GO" id="GO:0006275">
    <property type="term" value="P:regulation of DNA replication"/>
    <property type="evidence" value="ECO:0007669"/>
    <property type="project" value="InterPro"/>
</dbReference>
<protein>
    <recommendedName>
        <fullName evidence="1">Chromosomal replication initiator DnaA C-terminal domain-containing protein</fullName>
    </recommendedName>
</protein>
<dbReference type="Gene3D" id="1.10.8.60">
    <property type="match status" value="1"/>
</dbReference>
<accession>X0WRD6</accession>
<dbReference type="InterPro" id="IPR010921">
    <property type="entry name" value="Trp_repressor/repl_initiator"/>
</dbReference>
<dbReference type="GO" id="GO:0005524">
    <property type="term" value="F:ATP binding"/>
    <property type="evidence" value="ECO:0007669"/>
    <property type="project" value="InterPro"/>
</dbReference>
<feature type="non-terminal residue" evidence="2">
    <location>
        <position position="1"/>
    </location>
</feature>
<dbReference type="GO" id="GO:0003688">
    <property type="term" value="F:DNA replication origin binding"/>
    <property type="evidence" value="ECO:0007669"/>
    <property type="project" value="TreeGrafter"/>
</dbReference>
<dbReference type="GO" id="GO:0006270">
    <property type="term" value="P:DNA replication initiation"/>
    <property type="evidence" value="ECO:0007669"/>
    <property type="project" value="InterPro"/>
</dbReference>
<gene>
    <name evidence="2" type="ORF">S01H1_64983</name>
</gene>
<feature type="domain" description="Chromosomal replication initiator DnaA C-terminal" evidence="1">
    <location>
        <begin position="70"/>
        <end position="135"/>
    </location>
</feature>
<reference evidence="2" key="1">
    <citation type="journal article" date="2014" name="Front. Microbiol.">
        <title>High frequency of phylogenetically diverse reductive dehalogenase-homologous genes in deep subseafloor sedimentary metagenomes.</title>
        <authorList>
            <person name="Kawai M."/>
            <person name="Futagami T."/>
            <person name="Toyoda A."/>
            <person name="Takaki Y."/>
            <person name="Nishi S."/>
            <person name="Hori S."/>
            <person name="Arai W."/>
            <person name="Tsubouchi T."/>
            <person name="Morono Y."/>
            <person name="Uchiyama I."/>
            <person name="Ito T."/>
            <person name="Fujiyama A."/>
            <person name="Inagaki F."/>
            <person name="Takami H."/>
        </authorList>
    </citation>
    <scope>NUCLEOTIDE SEQUENCE</scope>
    <source>
        <strain evidence="2">Expedition CK06-06</strain>
    </source>
</reference>
<dbReference type="PANTHER" id="PTHR30050">
    <property type="entry name" value="CHROMOSOMAL REPLICATION INITIATOR PROTEIN DNAA"/>
    <property type="match status" value="1"/>
</dbReference>
<dbReference type="InterPro" id="IPR013159">
    <property type="entry name" value="DnaA_C"/>
</dbReference>
<dbReference type="Gene3D" id="1.10.1750.10">
    <property type="match status" value="1"/>
</dbReference>
<sequence>LVIKADEMKMPVSDEVLQLLAKRTWQNIRQLEGALIYLTARAKLTRTELTPQTVDMLLTSATSRQQKNPIMEIVADYFNLSVEELTGKGRNKKTALARHIAMYLMREEDNCSFAETGKVLGNRNHATIIHGYRKIATEMTINPKLHHQISEIKEKIHSNKASPKKC</sequence>
<dbReference type="GO" id="GO:0005886">
    <property type="term" value="C:plasma membrane"/>
    <property type="evidence" value="ECO:0007669"/>
    <property type="project" value="TreeGrafter"/>
</dbReference>